<dbReference type="Gene3D" id="1.10.150.130">
    <property type="match status" value="1"/>
</dbReference>
<dbReference type="PATRIC" id="fig|63186.3.peg.644"/>
<feature type="active site" evidence="9">
    <location>
        <position position="170"/>
    </location>
</feature>
<feature type="active site" evidence="9">
    <location>
        <position position="266"/>
    </location>
</feature>
<feature type="active site" evidence="9">
    <location>
        <position position="146"/>
    </location>
</feature>
<keyword evidence="7 9" id="KW-0233">DNA recombination</keyword>
<dbReference type="STRING" id="63186.ZOBELLIA_657"/>
<dbReference type="Pfam" id="PF00589">
    <property type="entry name" value="Phage_integrase"/>
    <property type="match status" value="1"/>
</dbReference>
<dbReference type="SUPFAM" id="SSF56349">
    <property type="entry name" value="DNA breaking-rejoining enzymes"/>
    <property type="match status" value="1"/>
</dbReference>
<keyword evidence="5 9" id="KW-0229">DNA integration</keyword>
<evidence type="ECO:0000256" key="6">
    <source>
        <dbReference type="ARBA" id="ARBA00023125"/>
    </source>
</evidence>
<dbReference type="GO" id="GO:0005737">
    <property type="term" value="C:cytoplasm"/>
    <property type="evidence" value="ECO:0007669"/>
    <property type="project" value="UniProtKB-SubCell"/>
</dbReference>
<dbReference type="PROSITE" id="PS51898">
    <property type="entry name" value="TYR_RECOMBINASE"/>
    <property type="match status" value="1"/>
</dbReference>
<dbReference type="InterPro" id="IPR050090">
    <property type="entry name" value="Tyrosine_recombinase_XerCD"/>
</dbReference>
<dbReference type="GO" id="GO:0003677">
    <property type="term" value="F:DNA binding"/>
    <property type="evidence" value="ECO:0007669"/>
    <property type="project" value="UniProtKB-UniRule"/>
</dbReference>
<comment type="subcellular location">
    <subcellularLocation>
        <location evidence="1 9">Cytoplasm</location>
    </subcellularLocation>
</comment>
<feature type="active site" evidence="9">
    <location>
        <position position="240"/>
    </location>
</feature>
<feature type="domain" description="Tyr recombinase" evidence="10">
    <location>
        <begin position="106"/>
        <end position="288"/>
    </location>
</feature>
<keyword evidence="6 9" id="KW-0238">DNA-binding</keyword>
<dbReference type="Gene3D" id="1.10.443.10">
    <property type="entry name" value="Intergrase catalytic core"/>
    <property type="match status" value="1"/>
</dbReference>
<keyword evidence="13" id="KW-1185">Reference proteome</keyword>
<organism evidence="12 13">
    <name type="scientific">Zobellia galactanivorans (strain DSM 12802 / CCUG 47099 / CIP 106680 / NCIMB 13871 / Dsij)</name>
    <dbReference type="NCBI Taxonomy" id="63186"/>
    <lineage>
        <taxon>Bacteria</taxon>
        <taxon>Pseudomonadati</taxon>
        <taxon>Bacteroidota</taxon>
        <taxon>Flavobacteriia</taxon>
        <taxon>Flavobacteriales</taxon>
        <taxon>Flavobacteriaceae</taxon>
        <taxon>Zobellia</taxon>
    </lineage>
</organism>
<dbReference type="GO" id="GO:0051301">
    <property type="term" value="P:cell division"/>
    <property type="evidence" value="ECO:0007669"/>
    <property type="project" value="UniProtKB-KW"/>
</dbReference>
<evidence type="ECO:0000256" key="5">
    <source>
        <dbReference type="ARBA" id="ARBA00022908"/>
    </source>
</evidence>
<dbReference type="InterPro" id="IPR023009">
    <property type="entry name" value="Tyrosine_recombinase_XerC/XerD"/>
</dbReference>
<comment type="function">
    <text evidence="9">Site-specific tyrosine recombinase, which acts by catalyzing the cutting and rejoining of the recombining DNA molecules. The XerC-XerD complex is essential to convert dimers of the bacterial chromosome into monomers to permit their segregation at cell division. It also contributes to the segregational stability of plasmids.</text>
</comment>
<dbReference type="Pfam" id="PF02899">
    <property type="entry name" value="Phage_int_SAM_1"/>
    <property type="match status" value="1"/>
</dbReference>
<evidence type="ECO:0000313" key="13">
    <source>
        <dbReference type="Proteomes" id="UP000008898"/>
    </source>
</evidence>
<dbReference type="HAMAP" id="MF_01808">
    <property type="entry name" value="Recomb_XerC_XerD"/>
    <property type="match status" value="1"/>
</dbReference>
<protein>
    <recommendedName>
        <fullName evidence="9">Tyrosine recombinase XerC</fullName>
    </recommendedName>
</protein>
<dbReference type="InterPro" id="IPR002104">
    <property type="entry name" value="Integrase_catalytic"/>
</dbReference>
<gene>
    <name evidence="9 12" type="primary">xerC</name>
    <name evidence="12" type="ordered locus">zobellia_657</name>
</gene>
<evidence type="ECO:0000259" key="11">
    <source>
        <dbReference type="PROSITE" id="PS51900"/>
    </source>
</evidence>
<comment type="similarity">
    <text evidence="9">Belongs to the 'phage' integrase family. XerC subfamily.</text>
</comment>
<evidence type="ECO:0000256" key="9">
    <source>
        <dbReference type="HAMAP-Rule" id="MF_01808"/>
    </source>
</evidence>
<dbReference type="HOGENOM" id="CLU_027562_9_0_10"/>
<proteinExistence type="inferred from homology"/>
<dbReference type="PROSITE" id="PS51900">
    <property type="entry name" value="CB"/>
    <property type="match status" value="1"/>
</dbReference>
<evidence type="ECO:0000256" key="4">
    <source>
        <dbReference type="ARBA" id="ARBA00022829"/>
    </source>
</evidence>
<feature type="active site" description="O-(3'-phospho-DNA)-tyrosine intermediate" evidence="9">
    <location>
        <position position="275"/>
    </location>
</feature>
<evidence type="ECO:0000256" key="8">
    <source>
        <dbReference type="ARBA" id="ARBA00023306"/>
    </source>
</evidence>
<dbReference type="Proteomes" id="UP000008898">
    <property type="component" value="Chromosome"/>
</dbReference>
<feature type="domain" description="Core-binding (CB)" evidence="11">
    <location>
        <begin position="1"/>
        <end position="84"/>
    </location>
</feature>
<dbReference type="PANTHER" id="PTHR30349">
    <property type="entry name" value="PHAGE INTEGRASE-RELATED"/>
    <property type="match status" value="1"/>
</dbReference>
<evidence type="ECO:0000256" key="1">
    <source>
        <dbReference type="ARBA" id="ARBA00004496"/>
    </source>
</evidence>
<dbReference type="InterPro" id="IPR044068">
    <property type="entry name" value="CB"/>
</dbReference>
<evidence type="ECO:0000313" key="12">
    <source>
        <dbReference type="EMBL" id="CAZ94723.1"/>
    </source>
</evidence>
<keyword evidence="3 9" id="KW-0132">Cell division</keyword>
<dbReference type="RefSeq" id="WP_013992035.1">
    <property type="nucleotide sequence ID" value="NC_015844.1"/>
</dbReference>
<reference evidence="12 13" key="2">
    <citation type="journal article" date="2012" name="Environ. Microbiol.">
        <title>Characterization of the first alginolytic operons in a marine bacterium: from their emergence in marine Flavobacteriia to their independent transfers to marine Proteobacteria and human gut Bacteroides.</title>
        <authorList>
            <person name="Thomas F."/>
            <person name="Barbeyron T."/>
            <person name="Tonon T."/>
            <person name="Genicot S."/>
            <person name="Czjzek M."/>
            <person name="Michel G."/>
        </authorList>
    </citation>
    <scope>NUCLEOTIDE SEQUENCE [LARGE SCALE GENOMIC DNA]</scope>
    <source>
        <strain evidence="13">DSM 12802 / CCUG 47099 / CIP 106680 / NCIMB 13871 / Dsij</strain>
    </source>
</reference>
<dbReference type="EMBL" id="FP476056">
    <property type="protein sequence ID" value="CAZ94723.1"/>
    <property type="molecule type" value="Genomic_DNA"/>
</dbReference>
<dbReference type="InterPro" id="IPR013762">
    <property type="entry name" value="Integrase-like_cat_sf"/>
</dbReference>
<keyword evidence="4 9" id="KW-0159">Chromosome partition</keyword>
<dbReference type="KEGG" id="zga:ZOBELLIA_657"/>
<dbReference type="PANTHER" id="PTHR30349:SF77">
    <property type="entry name" value="TYROSINE RECOMBINASE XERC"/>
    <property type="match status" value="1"/>
</dbReference>
<dbReference type="AlphaFoldDB" id="G0L9P2"/>
<evidence type="ECO:0000256" key="3">
    <source>
        <dbReference type="ARBA" id="ARBA00022618"/>
    </source>
</evidence>
<evidence type="ECO:0000256" key="7">
    <source>
        <dbReference type="ARBA" id="ARBA00023172"/>
    </source>
</evidence>
<reference evidence="13" key="1">
    <citation type="submission" date="2009-07" db="EMBL/GenBank/DDBJ databases">
        <title>Complete genome sequence of Zobellia galactanivorans Dsij.</title>
        <authorList>
            <consortium name="Genoscope - CEA"/>
        </authorList>
    </citation>
    <scope>NUCLEOTIDE SEQUENCE [LARGE SCALE GENOMIC DNA]</scope>
    <source>
        <strain evidence="13">DSM 12802 / CCUG 47099 / CIP 106680 / NCIMB 13871 / Dsij</strain>
    </source>
</reference>
<dbReference type="OrthoDB" id="9801717at2"/>
<name>G0L9P2_ZOBGA</name>
<keyword evidence="8 9" id="KW-0131">Cell cycle</keyword>
<dbReference type="GO" id="GO:0006313">
    <property type="term" value="P:DNA transposition"/>
    <property type="evidence" value="ECO:0007669"/>
    <property type="project" value="UniProtKB-UniRule"/>
</dbReference>
<comment type="subunit">
    <text evidence="9">Forms a cyclic heterotetrameric complex composed of two molecules of XerC and two molecules of XerD.</text>
</comment>
<keyword evidence="2 9" id="KW-0963">Cytoplasm</keyword>
<dbReference type="InterPro" id="IPR011010">
    <property type="entry name" value="DNA_brk_join_enz"/>
</dbReference>
<sequence>MALESFISYLSLEKHYSEHTVNAYKKDIGSFIDFCARRHGSGAIDGVSYSVIRTWVVDLVESGISNRTINRKMAALKAYYKFLQGIGGISVNPLAKHKALKTAKKIEVPFSEKEMEDALFQVDFSDDFEGVRDRLVIELFYTTGIRRAELVNLKLYDVDLPARSIKVLGKRNKERIVPLLRSTVDLFSQYFVKREALPKVSDETYVFLLKSGDKIYETLVYRLINKYFSKVSSKVKKSPHILRHTFATHMLNKGADINSVKELLGHASLASTQVYTHNGIAELKKVHAKAHPRAKK</sequence>
<accession>G0L9P2</accession>
<evidence type="ECO:0000256" key="2">
    <source>
        <dbReference type="ARBA" id="ARBA00022490"/>
    </source>
</evidence>
<dbReference type="GO" id="GO:0007059">
    <property type="term" value="P:chromosome segregation"/>
    <property type="evidence" value="ECO:0007669"/>
    <property type="project" value="UniProtKB-UniRule"/>
</dbReference>
<dbReference type="InterPro" id="IPR010998">
    <property type="entry name" value="Integrase_recombinase_N"/>
</dbReference>
<dbReference type="InterPro" id="IPR004107">
    <property type="entry name" value="Integrase_SAM-like_N"/>
</dbReference>
<feature type="active site" evidence="9">
    <location>
        <position position="243"/>
    </location>
</feature>
<evidence type="ECO:0000259" key="10">
    <source>
        <dbReference type="PROSITE" id="PS51898"/>
    </source>
</evidence>
<dbReference type="GO" id="GO:0009037">
    <property type="term" value="F:tyrosine-based site-specific recombinase activity"/>
    <property type="evidence" value="ECO:0007669"/>
    <property type="project" value="UniProtKB-UniRule"/>
</dbReference>